<dbReference type="EMBL" id="JABDTM020018799">
    <property type="protein sequence ID" value="KAH0817818.1"/>
    <property type="molecule type" value="Genomic_DNA"/>
</dbReference>
<protein>
    <submittedName>
        <fullName evidence="2">Uncharacterized protein</fullName>
    </submittedName>
</protein>
<feature type="region of interest" description="Disordered" evidence="1">
    <location>
        <begin position="137"/>
        <end position="166"/>
    </location>
</feature>
<evidence type="ECO:0000313" key="2">
    <source>
        <dbReference type="EMBL" id="KAH0817818.1"/>
    </source>
</evidence>
<evidence type="ECO:0000256" key="1">
    <source>
        <dbReference type="SAM" id="MobiDB-lite"/>
    </source>
</evidence>
<feature type="region of interest" description="Disordered" evidence="1">
    <location>
        <begin position="428"/>
        <end position="452"/>
    </location>
</feature>
<comment type="caution">
    <text evidence="2">The sequence shown here is derived from an EMBL/GenBank/DDBJ whole genome shotgun (WGS) entry which is preliminary data.</text>
</comment>
<gene>
    <name evidence="2" type="ORF">GEV33_004973</name>
</gene>
<name>A0A8J6HQH9_TENMO</name>
<organism evidence="2 3">
    <name type="scientific">Tenebrio molitor</name>
    <name type="common">Yellow mealworm beetle</name>
    <dbReference type="NCBI Taxonomy" id="7067"/>
    <lineage>
        <taxon>Eukaryota</taxon>
        <taxon>Metazoa</taxon>
        <taxon>Ecdysozoa</taxon>
        <taxon>Arthropoda</taxon>
        <taxon>Hexapoda</taxon>
        <taxon>Insecta</taxon>
        <taxon>Pterygota</taxon>
        <taxon>Neoptera</taxon>
        <taxon>Endopterygota</taxon>
        <taxon>Coleoptera</taxon>
        <taxon>Polyphaga</taxon>
        <taxon>Cucujiformia</taxon>
        <taxon>Tenebrionidae</taxon>
        <taxon>Tenebrio</taxon>
    </lineage>
</organism>
<dbReference type="Proteomes" id="UP000719412">
    <property type="component" value="Unassembled WGS sequence"/>
</dbReference>
<reference evidence="2" key="1">
    <citation type="journal article" date="2020" name="J Insects Food Feed">
        <title>The yellow mealworm (Tenebrio molitor) genome: a resource for the emerging insects as food and feed industry.</title>
        <authorList>
            <person name="Eriksson T."/>
            <person name="Andere A."/>
            <person name="Kelstrup H."/>
            <person name="Emery V."/>
            <person name="Picard C."/>
        </authorList>
    </citation>
    <scope>NUCLEOTIDE SEQUENCE</scope>
    <source>
        <strain evidence="2">Stoneville</strain>
        <tissue evidence="2">Whole head</tissue>
    </source>
</reference>
<proteinExistence type="predicted"/>
<keyword evidence="3" id="KW-1185">Reference proteome</keyword>
<accession>A0A8J6HQH9</accession>
<feature type="compositionally biased region" description="Basic and acidic residues" evidence="1">
    <location>
        <begin position="157"/>
        <end position="166"/>
    </location>
</feature>
<evidence type="ECO:0000313" key="3">
    <source>
        <dbReference type="Proteomes" id="UP000719412"/>
    </source>
</evidence>
<dbReference type="AlphaFoldDB" id="A0A8J6HQH9"/>
<sequence length="452" mass="51696">MKKHTDTKFKCTLDYLNVNPIGPQRRPWAGNWTRNETPKRTIKNHPGSLAGSLRILAAPTTRIEDGRDPWSVNVLSQEKPEYHQVGTDFGLVMFCLVWGRNNSPGCLSCCRRTSTFMSSNFKLIHFEMSRDITINANRDDGQGLGAPSKNSNLSNPDRPRERTDFEQSHRLKNYTLRINSHRQWPWALCEDAATSCPRIKSLLYDLRSASTFRNLSTAGPPKITVRHRAPATMICSLDWTKDGQFKKRTHVATDFKGTYTADTQKKHGGNLRPDMIDTCANGSYQDGRIRHEGPEICVKGRVKRMTGTGKEGKEFKYLGYRFNVRALDKDQRGSEESKQSSGMCVGNRREKEKYLRGVLGVDRETAGSIGNSGVPGGENARERKMMARFRCGIEERENRYWTEGEERRSRICNEARETIGHMWNGCSEMRERERKEQGEILNEDGKDERYIE</sequence>
<reference evidence="2" key="2">
    <citation type="submission" date="2021-08" db="EMBL/GenBank/DDBJ databases">
        <authorList>
            <person name="Eriksson T."/>
        </authorList>
    </citation>
    <scope>NUCLEOTIDE SEQUENCE</scope>
    <source>
        <strain evidence="2">Stoneville</strain>
        <tissue evidence="2">Whole head</tissue>
    </source>
</reference>